<dbReference type="SUPFAM" id="SSF56219">
    <property type="entry name" value="DNase I-like"/>
    <property type="match status" value="1"/>
</dbReference>
<dbReference type="GeneID" id="90540860"/>
<keyword evidence="1" id="KW-0732">Signal</keyword>
<feature type="signal peptide" evidence="1">
    <location>
        <begin position="1"/>
        <end position="16"/>
    </location>
</feature>
<sequence>MILVLLIGNAFSFIISKYDPNLLSGQKEISGFLKDHSKTVDVKSFGDISIITYNMEKKTHFNSNEQTNDLIKLIDNTHVPILCLQEVDEDQLKDLRSRILPHYGIVEGETSKVISPTNGNTTFDPILYDTEELRVLNSGVFKTNDTLVKNAFASWALFKMIKKDIEFIVININLYSTKSLVDSLELSSILYDINNTEAIKNKVIIMGGTINALSDNTKTLLNKKFVKLSNFNKSENESKNTMNTYMDVRNNTERDYIVALNTSTMKVQPVYSAVLRKFKNGARFPVHSIANLASN</sequence>
<dbReference type="GO" id="GO:0004519">
    <property type="term" value="F:endonuclease activity"/>
    <property type="evidence" value="ECO:0007669"/>
    <property type="project" value="UniProtKB-KW"/>
</dbReference>
<name>A0AAX4JAU6_9MICR</name>
<evidence type="ECO:0000313" key="3">
    <source>
        <dbReference type="Proteomes" id="UP001334084"/>
    </source>
</evidence>
<dbReference type="AlphaFoldDB" id="A0AAX4JAU6"/>
<dbReference type="Proteomes" id="UP001334084">
    <property type="component" value="Chromosome 3"/>
</dbReference>
<evidence type="ECO:0000313" key="2">
    <source>
        <dbReference type="EMBL" id="WUR03053.1"/>
    </source>
</evidence>
<feature type="chain" id="PRO_5043847787" evidence="1">
    <location>
        <begin position="17"/>
        <end position="295"/>
    </location>
</feature>
<dbReference type="InterPro" id="IPR036691">
    <property type="entry name" value="Endo/exonu/phosph_ase_sf"/>
</dbReference>
<dbReference type="Gene3D" id="3.60.10.10">
    <property type="entry name" value="Endonuclease/exonuclease/phosphatase"/>
    <property type="match status" value="1"/>
</dbReference>
<proteinExistence type="predicted"/>
<accession>A0AAX4JAU6</accession>
<keyword evidence="2" id="KW-0540">Nuclease</keyword>
<reference evidence="2" key="1">
    <citation type="journal article" date="2024" name="BMC Genomics">
        <title>Functional annotation of a divergent genome using sequence and structure-based similarity.</title>
        <authorList>
            <person name="Svedberg D."/>
            <person name="Winiger R.R."/>
            <person name="Berg A."/>
            <person name="Sharma H."/>
            <person name="Tellgren-Roth C."/>
            <person name="Debrunner-Vossbrinck B.A."/>
            <person name="Vossbrinck C.R."/>
            <person name="Barandun J."/>
        </authorList>
    </citation>
    <scope>NUCLEOTIDE SEQUENCE</scope>
    <source>
        <strain evidence="2">Illinois isolate</strain>
    </source>
</reference>
<dbReference type="KEGG" id="vnx:VNE69_03264"/>
<keyword evidence="3" id="KW-1185">Reference proteome</keyword>
<protein>
    <submittedName>
        <fullName evidence="2">Endonuclease/exonuclease/phosphatase family protein</fullName>
    </submittedName>
</protein>
<keyword evidence="2" id="KW-0378">Hydrolase</keyword>
<dbReference type="RefSeq" id="XP_065329198.1">
    <property type="nucleotide sequence ID" value="XM_065473126.1"/>
</dbReference>
<organism evidence="2 3">
    <name type="scientific">Vairimorpha necatrix</name>
    <dbReference type="NCBI Taxonomy" id="6039"/>
    <lineage>
        <taxon>Eukaryota</taxon>
        <taxon>Fungi</taxon>
        <taxon>Fungi incertae sedis</taxon>
        <taxon>Microsporidia</taxon>
        <taxon>Nosematidae</taxon>
        <taxon>Vairimorpha</taxon>
    </lineage>
</organism>
<gene>
    <name evidence="2" type="ORF">VNE69_03264</name>
</gene>
<evidence type="ECO:0000256" key="1">
    <source>
        <dbReference type="SAM" id="SignalP"/>
    </source>
</evidence>
<dbReference type="EMBL" id="CP142728">
    <property type="protein sequence ID" value="WUR03053.1"/>
    <property type="molecule type" value="Genomic_DNA"/>
</dbReference>
<keyword evidence="2" id="KW-0255">Endonuclease</keyword>